<evidence type="ECO:0000313" key="2">
    <source>
        <dbReference type="EMBL" id="SEC45490.1"/>
    </source>
</evidence>
<dbReference type="AlphaFoldDB" id="A0A1H4SN71"/>
<dbReference type="InterPro" id="IPR037523">
    <property type="entry name" value="VOC_core"/>
</dbReference>
<organism evidence="2 3">
    <name type="scientific">Rhodococcus koreensis</name>
    <dbReference type="NCBI Taxonomy" id="99653"/>
    <lineage>
        <taxon>Bacteria</taxon>
        <taxon>Bacillati</taxon>
        <taxon>Actinomycetota</taxon>
        <taxon>Actinomycetes</taxon>
        <taxon>Mycobacteriales</taxon>
        <taxon>Nocardiaceae</taxon>
        <taxon>Rhodococcus</taxon>
    </lineage>
</organism>
<accession>A0A1H4SN71</accession>
<protein>
    <submittedName>
        <fullName evidence="2">Catechol-2,3-dioxygenase</fullName>
    </submittedName>
</protein>
<dbReference type="InterPro" id="IPR004360">
    <property type="entry name" value="Glyas_Fos-R_dOase_dom"/>
</dbReference>
<proteinExistence type="predicted"/>
<keyword evidence="3" id="KW-1185">Reference proteome</keyword>
<feature type="domain" description="VOC" evidence="1">
    <location>
        <begin position="143"/>
        <end position="257"/>
    </location>
</feature>
<dbReference type="Pfam" id="PF00903">
    <property type="entry name" value="Glyoxalase"/>
    <property type="match status" value="1"/>
</dbReference>
<keyword evidence="2" id="KW-0223">Dioxygenase</keyword>
<dbReference type="SUPFAM" id="SSF54593">
    <property type="entry name" value="Glyoxalase/Bleomycin resistance protein/Dihydroxybiphenyl dioxygenase"/>
    <property type="match status" value="1"/>
</dbReference>
<dbReference type="EMBL" id="FNSV01000005">
    <property type="protein sequence ID" value="SEC45490.1"/>
    <property type="molecule type" value="Genomic_DNA"/>
</dbReference>
<dbReference type="PROSITE" id="PS51819">
    <property type="entry name" value="VOC"/>
    <property type="match status" value="2"/>
</dbReference>
<dbReference type="Proteomes" id="UP000183561">
    <property type="component" value="Unassembled WGS sequence"/>
</dbReference>
<dbReference type="GO" id="GO:0051213">
    <property type="term" value="F:dioxygenase activity"/>
    <property type="evidence" value="ECO:0007669"/>
    <property type="project" value="UniProtKB-KW"/>
</dbReference>
<dbReference type="RefSeq" id="WP_072942982.1">
    <property type="nucleotide sequence ID" value="NZ_FNSV01000005.1"/>
</dbReference>
<dbReference type="InterPro" id="IPR029068">
    <property type="entry name" value="Glyas_Bleomycin-R_OHBP_Dase"/>
</dbReference>
<keyword evidence="2" id="KW-0560">Oxidoreductase</keyword>
<evidence type="ECO:0000259" key="1">
    <source>
        <dbReference type="PROSITE" id="PS51819"/>
    </source>
</evidence>
<gene>
    <name evidence="2" type="ORF">SAMN04490239_4153</name>
</gene>
<feature type="domain" description="VOC" evidence="1">
    <location>
        <begin position="8"/>
        <end position="125"/>
    </location>
</feature>
<dbReference type="OrthoDB" id="3827654at2"/>
<evidence type="ECO:0000313" key="3">
    <source>
        <dbReference type="Proteomes" id="UP000183561"/>
    </source>
</evidence>
<reference evidence="3" key="1">
    <citation type="submission" date="2016-10" db="EMBL/GenBank/DDBJ databases">
        <authorList>
            <person name="Varghese N."/>
            <person name="Submissions S."/>
        </authorList>
    </citation>
    <scope>NUCLEOTIDE SEQUENCE [LARGE SCALE GENOMIC DNA]</scope>
    <source>
        <strain evidence="3">DSM 44498</strain>
    </source>
</reference>
<name>A0A1H4SN71_9NOCA</name>
<sequence>MSFPSVHPITHVRSVTIAVEELATATNFYRDLWQLDLVTKDDGKAYFGTGCADNYAIKLRENDVAGIELTTFDVTDRAGVDFLAKRVADSGARIIREPGDRSDFGGGYSCIFFDCDGRAIELAAEIDQRIFREVEAGESRPKFISHVVFNTANLQKTIRWYGEVLGFKISDWLQDFFCFMRTGRWHHIIAFAQSKNTSLNHVSFELYGIDEFMRGTGRMMRAGHQPLWGPGRHGAGDNTYSYFQEPSSGFVMEYTTALQVIDEEHGWTPKVWGTSLEEQDQWGTANVFDEVILAKMAPSDDPVLWTPPQL</sequence>
<dbReference type="Gene3D" id="3.10.180.10">
    <property type="entry name" value="2,3-Dihydroxybiphenyl 1,2-Dioxygenase, domain 1"/>
    <property type="match status" value="2"/>
</dbReference>